<dbReference type="Gene3D" id="1.10.3720.10">
    <property type="entry name" value="MetI-like"/>
    <property type="match status" value="1"/>
</dbReference>
<evidence type="ECO:0000256" key="6">
    <source>
        <dbReference type="ARBA" id="ARBA00022692"/>
    </source>
</evidence>
<reference evidence="12 13" key="1">
    <citation type="submission" date="2018-10" db="EMBL/GenBank/DDBJ databases">
        <authorList>
            <person name="Li J."/>
        </authorList>
    </citation>
    <scope>NUCLEOTIDE SEQUENCE [LARGE SCALE GENOMIC DNA]</scope>
    <source>
        <strain evidence="12 13">ZD1-4</strain>
    </source>
</reference>
<feature type="transmembrane region" description="Helical" evidence="9">
    <location>
        <begin position="65"/>
        <end position="83"/>
    </location>
</feature>
<dbReference type="Pfam" id="PF16296">
    <property type="entry name" value="TM_PBP2_N"/>
    <property type="match status" value="1"/>
</dbReference>
<sequence>MQTSTQNSNESIPKVVESKRQKRAGRIAEHASGGVIALLIKIGMLAVVDAIAVYALFILFLKQDWVIFTVVLVITAAINIIYFKRGLLPLKYLAPGLVFLLLFQVFVIGYTAYISFTNYGTGHNSTKEDAVTSLIQSAQYRVPDSPTFDLAIVEQAGQFNFLVTDPDGDVTIGNTETPLTEVSNAEMSGGKAVSIPGYNTVNFTDIVANQDAIAAMTVQVSDDPNDGALRTPDGSSAYLYLSTLSFDEAADTMTNTETGVVYADTGNGAFTSEDGEEILPGWSVVVGVENYVTAFTDASIRGPLLSVTAWTFAFALLSVATTFILGLFLAIVFNDVRMRGRKFYRVLMILPYAFPSFLGALVWAGMLNKDFGFVNVALLSGAEIPWLTNEWLAKFSILFVNLWLGFPYMFLVCTGALQSIPDELQEAAKMDGANPWQIFRRIKFPLLLVSIAPLLIASFAFNFNNFNLIYMLTNGGPRDASAGINVGASDILISMVYKVAFSGADRDYGLASAFSIIIFLIVAIISIVSFRQTKALEDLN</sequence>
<dbReference type="PROSITE" id="PS50928">
    <property type="entry name" value="ABC_TM1"/>
    <property type="match status" value="1"/>
</dbReference>
<dbReference type="EMBL" id="RCWJ01000005">
    <property type="protein sequence ID" value="RLQ81019.1"/>
    <property type="molecule type" value="Genomic_DNA"/>
</dbReference>
<dbReference type="GO" id="GO:1990060">
    <property type="term" value="C:maltose transport complex"/>
    <property type="evidence" value="ECO:0007669"/>
    <property type="project" value="TreeGrafter"/>
</dbReference>
<evidence type="ECO:0000256" key="2">
    <source>
        <dbReference type="ARBA" id="ARBA00009047"/>
    </source>
</evidence>
<name>A0A3L7ISD4_9MICO</name>
<dbReference type="Gene3D" id="2.40.430.10">
    <property type="entry name" value="D-maltodextrin-binding protein, MBP"/>
    <property type="match status" value="1"/>
</dbReference>
<proteinExistence type="inferred from homology"/>
<comment type="caution">
    <text evidence="12">The sequence shown here is derived from an EMBL/GenBank/DDBJ whole genome shotgun (WGS) entry which is preliminary data.</text>
</comment>
<keyword evidence="4 10" id="KW-1003">Cell membrane</keyword>
<evidence type="ECO:0000313" key="13">
    <source>
        <dbReference type="Proteomes" id="UP000282460"/>
    </source>
</evidence>
<evidence type="ECO:0000256" key="9">
    <source>
        <dbReference type="RuleBase" id="RU363032"/>
    </source>
</evidence>
<dbReference type="Gene3D" id="3.10.650.10">
    <property type="entry name" value="MalF N-terminal region-like"/>
    <property type="match status" value="1"/>
</dbReference>
<dbReference type="Gene3D" id="1.20.58.370">
    <property type="entry name" value="MalF N-terminal region-like"/>
    <property type="match status" value="1"/>
</dbReference>
<evidence type="ECO:0000313" key="12">
    <source>
        <dbReference type="EMBL" id="RLQ81019.1"/>
    </source>
</evidence>
<dbReference type="CDD" id="cd06261">
    <property type="entry name" value="TM_PBP2"/>
    <property type="match status" value="1"/>
</dbReference>
<keyword evidence="8 9" id="KW-0472">Membrane</keyword>
<accession>A0A3L7ISD4</accession>
<feature type="transmembrane region" description="Helical" evidence="9">
    <location>
        <begin position="309"/>
        <end position="334"/>
    </location>
</feature>
<comment type="function">
    <text evidence="10">Part of the ABC transporter complex MalEFGK involved in maltose/maltodextrin import. Probably responsible for the translocation of the substrate across the membrane.</text>
</comment>
<dbReference type="SUPFAM" id="SSF161098">
    <property type="entry name" value="MetI-like"/>
    <property type="match status" value="1"/>
</dbReference>
<evidence type="ECO:0000256" key="1">
    <source>
        <dbReference type="ARBA" id="ARBA00004651"/>
    </source>
</evidence>
<dbReference type="Proteomes" id="UP000282460">
    <property type="component" value="Unassembled WGS sequence"/>
</dbReference>
<dbReference type="RefSeq" id="WP_121660493.1">
    <property type="nucleotide sequence ID" value="NZ_BMEK01000004.1"/>
</dbReference>
<dbReference type="InterPro" id="IPR000515">
    <property type="entry name" value="MetI-like"/>
</dbReference>
<evidence type="ECO:0000256" key="10">
    <source>
        <dbReference type="RuleBase" id="RU367050"/>
    </source>
</evidence>
<dbReference type="PANTHER" id="PTHR47314">
    <property type="entry name" value="MALTOSE/MALTODEXTRIN TRANSPORT SYSTEM PERMEASE PROTEIN MALF"/>
    <property type="match status" value="1"/>
</dbReference>
<evidence type="ECO:0000256" key="3">
    <source>
        <dbReference type="ARBA" id="ARBA00022448"/>
    </source>
</evidence>
<dbReference type="InterPro" id="IPR047103">
    <property type="entry name" value="MalF_P2_sf"/>
</dbReference>
<evidence type="ECO:0000256" key="5">
    <source>
        <dbReference type="ARBA" id="ARBA00022597"/>
    </source>
</evidence>
<dbReference type="InterPro" id="IPR035906">
    <property type="entry name" value="MetI-like_sf"/>
</dbReference>
<dbReference type="Pfam" id="PF00528">
    <property type="entry name" value="BPD_transp_1"/>
    <property type="match status" value="1"/>
</dbReference>
<dbReference type="InterPro" id="IPR035277">
    <property type="entry name" value="MalF_N"/>
</dbReference>
<feature type="transmembrane region" description="Helical" evidence="9">
    <location>
        <begin position="346"/>
        <end position="366"/>
    </location>
</feature>
<dbReference type="AlphaFoldDB" id="A0A3L7ISD4"/>
<evidence type="ECO:0000259" key="11">
    <source>
        <dbReference type="PROSITE" id="PS50928"/>
    </source>
</evidence>
<comment type="subcellular location">
    <subcellularLocation>
        <location evidence="1 9">Cell membrane</location>
        <topology evidence="1 9">Multi-pass membrane protein</topology>
    </subcellularLocation>
</comment>
<dbReference type="GO" id="GO:0015423">
    <property type="term" value="F:ABC-type maltose transporter activity"/>
    <property type="evidence" value="ECO:0007669"/>
    <property type="project" value="TreeGrafter"/>
</dbReference>
<keyword evidence="13" id="KW-1185">Reference proteome</keyword>
<feature type="transmembrane region" description="Helical" evidence="9">
    <location>
        <begin position="395"/>
        <end position="417"/>
    </location>
</feature>
<dbReference type="GO" id="GO:0042956">
    <property type="term" value="P:maltodextrin transmembrane transport"/>
    <property type="evidence" value="ECO:0007669"/>
    <property type="project" value="TreeGrafter"/>
</dbReference>
<feature type="transmembrane region" description="Helical" evidence="9">
    <location>
        <begin position="444"/>
        <end position="463"/>
    </location>
</feature>
<keyword evidence="3 9" id="KW-0813">Transport</keyword>
<feature type="transmembrane region" description="Helical" evidence="9">
    <location>
        <begin position="35"/>
        <end position="59"/>
    </location>
</feature>
<evidence type="ECO:0000256" key="4">
    <source>
        <dbReference type="ARBA" id="ARBA00022475"/>
    </source>
</evidence>
<feature type="transmembrane region" description="Helical" evidence="9">
    <location>
        <begin position="92"/>
        <end position="116"/>
    </location>
</feature>
<evidence type="ECO:0000256" key="7">
    <source>
        <dbReference type="ARBA" id="ARBA00022989"/>
    </source>
</evidence>
<keyword evidence="7 9" id="KW-1133">Transmembrane helix</keyword>
<feature type="domain" description="ABC transmembrane type-1" evidence="11">
    <location>
        <begin position="308"/>
        <end position="529"/>
    </location>
</feature>
<gene>
    <name evidence="12" type="ORF">D9V28_14810</name>
</gene>
<keyword evidence="5 10" id="KW-0762">Sugar transport</keyword>
<dbReference type="PANTHER" id="PTHR47314:SF1">
    <property type="entry name" value="MALTOSE_MALTODEXTRIN TRANSPORT SYSTEM PERMEASE PROTEIN MALF"/>
    <property type="match status" value="1"/>
</dbReference>
<comment type="similarity">
    <text evidence="2 10">Belongs to the binding-protein-dependent transport system permease family. MalFG subfamily.</text>
</comment>
<protein>
    <recommendedName>
        <fullName evidence="10">Maltose/maltodextrin transport system permease protein</fullName>
    </recommendedName>
</protein>
<organism evidence="12 13">
    <name type="scientific">Mycetocola zhadangensis</name>
    <dbReference type="NCBI Taxonomy" id="1164595"/>
    <lineage>
        <taxon>Bacteria</taxon>
        <taxon>Bacillati</taxon>
        <taxon>Actinomycetota</taxon>
        <taxon>Actinomycetes</taxon>
        <taxon>Micrococcales</taxon>
        <taxon>Microbacteriaceae</taxon>
        <taxon>Mycetocola</taxon>
    </lineage>
</organism>
<dbReference type="SUPFAM" id="SSF160964">
    <property type="entry name" value="MalF N-terminal region-like"/>
    <property type="match status" value="1"/>
</dbReference>
<dbReference type="OrthoDB" id="9805974at2"/>
<evidence type="ECO:0000256" key="8">
    <source>
        <dbReference type="ARBA" id="ARBA00023136"/>
    </source>
</evidence>
<dbReference type="InterPro" id="IPR032550">
    <property type="entry name" value="TM_PBP2_N"/>
</dbReference>
<keyword evidence="6 9" id="KW-0812">Transmembrane</keyword>
<feature type="transmembrane region" description="Helical" evidence="9">
    <location>
        <begin position="508"/>
        <end position="530"/>
    </location>
</feature>